<keyword evidence="2" id="KW-1185">Reference proteome</keyword>
<reference evidence="1" key="1">
    <citation type="submission" date="2023-04" db="EMBL/GenBank/DDBJ databases">
        <title>A chromosome-level genome assembly of the parasitoid wasp Eretmocerus hayati.</title>
        <authorList>
            <person name="Zhong Y."/>
            <person name="Liu S."/>
            <person name="Liu Y."/>
        </authorList>
    </citation>
    <scope>NUCLEOTIDE SEQUENCE</scope>
    <source>
        <strain evidence="1">ZJU_SS_LIU_2023</strain>
    </source>
</reference>
<dbReference type="EMBL" id="CM056742">
    <property type="protein sequence ID" value="KAJ8678182.1"/>
    <property type="molecule type" value="Genomic_DNA"/>
</dbReference>
<sequence length="214" mass="23526">MKDDASKSNVINDDDDVHPQVGSSTSNVIHENPKSPIKIDSDEESEISQAGIMRSPPSIDGSSSREINHVVDIHRDPTVHSTSDISSPPKTLTNSPLKLTINRKSPRKENISPKTVSGKLGESIGSKTPIALPKRVKLSEIGDVNVKLVLDIPRDQLYISDEILGRGVYGVVTKGEWNHTDVAVKTISVFTSRPKHILREVTYLRQAETLLCMF</sequence>
<evidence type="ECO:0000313" key="1">
    <source>
        <dbReference type="EMBL" id="KAJ8678182.1"/>
    </source>
</evidence>
<evidence type="ECO:0000313" key="2">
    <source>
        <dbReference type="Proteomes" id="UP001239111"/>
    </source>
</evidence>
<name>A0ACC2P491_9HYME</name>
<proteinExistence type="predicted"/>
<dbReference type="Proteomes" id="UP001239111">
    <property type="component" value="Chromosome 2"/>
</dbReference>
<comment type="caution">
    <text evidence="1">The sequence shown here is derived from an EMBL/GenBank/DDBJ whole genome shotgun (WGS) entry which is preliminary data.</text>
</comment>
<accession>A0ACC2P491</accession>
<protein>
    <submittedName>
        <fullName evidence="1">Uncharacterized protein</fullName>
    </submittedName>
</protein>
<organism evidence="1 2">
    <name type="scientific">Eretmocerus hayati</name>
    <dbReference type="NCBI Taxonomy" id="131215"/>
    <lineage>
        <taxon>Eukaryota</taxon>
        <taxon>Metazoa</taxon>
        <taxon>Ecdysozoa</taxon>
        <taxon>Arthropoda</taxon>
        <taxon>Hexapoda</taxon>
        <taxon>Insecta</taxon>
        <taxon>Pterygota</taxon>
        <taxon>Neoptera</taxon>
        <taxon>Endopterygota</taxon>
        <taxon>Hymenoptera</taxon>
        <taxon>Apocrita</taxon>
        <taxon>Proctotrupomorpha</taxon>
        <taxon>Chalcidoidea</taxon>
        <taxon>Aphelinidae</taxon>
        <taxon>Aphelininae</taxon>
        <taxon>Eretmocerus</taxon>
    </lineage>
</organism>
<gene>
    <name evidence="1" type="ORF">QAD02_013969</name>
</gene>